<feature type="transmembrane region" description="Helical" evidence="15">
    <location>
        <begin position="772"/>
        <end position="792"/>
    </location>
</feature>
<dbReference type="GO" id="GO:0005524">
    <property type="term" value="F:ATP binding"/>
    <property type="evidence" value="ECO:0007669"/>
    <property type="project" value="UniProtKB-KW"/>
</dbReference>
<dbReference type="SUPFAM" id="SSF56784">
    <property type="entry name" value="HAD-like"/>
    <property type="match status" value="1"/>
</dbReference>
<feature type="transmembrane region" description="Helical" evidence="15">
    <location>
        <begin position="632"/>
        <end position="652"/>
    </location>
</feature>
<dbReference type="PRINTS" id="PR00120">
    <property type="entry name" value="HATPASE"/>
</dbReference>
<keyword evidence="3" id="KW-0813">Transport</keyword>
<dbReference type="GO" id="GO:0012505">
    <property type="term" value="C:endomembrane system"/>
    <property type="evidence" value="ECO:0007669"/>
    <property type="project" value="UniProtKB-SubCell"/>
</dbReference>
<dbReference type="AlphaFoldDB" id="A0A975G335"/>
<evidence type="ECO:0000256" key="12">
    <source>
        <dbReference type="ARBA" id="ARBA00023065"/>
    </source>
</evidence>
<dbReference type="SUPFAM" id="SSF81665">
    <property type="entry name" value="Calcium ATPase, transmembrane domain M"/>
    <property type="match status" value="1"/>
</dbReference>
<dbReference type="InterPro" id="IPR023214">
    <property type="entry name" value="HAD_sf"/>
</dbReference>
<dbReference type="GO" id="GO:0016020">
    <property type="term" value="C:membrane"/>
    <property type="evidence" value="ECO:0007669"/>
    <property type="project" value="InterPro"/>
</dbReference>
<feature type="transmembrane region" description="Helical" evidence="15">
    <location>
        <begin position="804"/>
        <end position="824"/>
    </location>
</feature>
<dbReference type="SUPFAM" id="SSF81653">
    <property type="entry name" value="Calcium ATPase, transduction domain A"/>
    <property type="match status" value="1"/>
</dbReference>
<organism evidence="17 18">
    <name type="scientific">Phenylobacterium montanum</name>
    <dbReference type="NCBI Taxonomy" id="2823693"/>
    <lineage>
        <taxon>Bacteria</taxon>
        <taxon>Pseudomonadati</taxon>
        <taxon>Pseudomonadota</taxon>
        <taxon>Alphaproteobacteria</taxon>
        <taxon>Caulobacterales</taxon>
        <taxon>Caulobacteraceae</taxon>
        <taxon>Phenylobacterium</taxon>
    </lineage>
</organism>
<sequence length="840" mass="87722">MMAFESQGLGEDEALARLQTDGPNQLPDPDRRGVLRIVGGVLREPMFLLLLAGGGVYMALGDLREALVLAAFALFSVGIAVIQEYRSERVLDALRDLTNPSATVVRDGVRRRISSRDLVRGDLISVSEGERAPADAILRSGADVEIDESLLTGESVPVVKHPSEGQSALEAPGGPDSAASLYSGTMLVRGQGLAEVVATGPRSEIGRIGKSLRAIETEPTRLSRETRKLVAAAGFGAFLVCGLVVSILGFVRRDWLQAMLGGISVGMSMLPEEFPLVLTVFMVMGAWRISKAKVLTRRATAIETLGSASVLCTDKTGTLTENRMAVASVWIGGEASPWRSDAASQAERRVVDLGALASAPHPFDPMELAFHAEAGPALQAERSLVRTYGVSAGCPAMGQVWRSPEGERIAVKGAPEAVAGLCRFGDAERERVLQAVEQMATKGARVLAVAEAKVEPGPPQGDLAGFTLRFVGLVGLADPLRPGVAAAVAECQGAGVRVVMITGDHPSTARAIATEAGIAGGGLLTGSDLTLMSDAALAEQARGVSVYARILPEQKLRIVRALKAAGEVVAMTGDGVNDAPALKAADIGVAMGSRGTDVARAAADLVLLDDQFASIVAAMRHGRRIYDNLQKAMGFVIAVHVPVAGLAILPLMLGMPMFLAPAHIAFLEMIIDPVCSLVFEAEPEEQGLMRRPPRDPAQPLLSRRALAARGAEGVCALVVVAGVYAAGVSLGLDDGSVRASAFLTLVFSVFSLVIANRTFGSVGQAALRMNRLLGSVGAVVLAAVVAVMTAPALRELFRFGPLNWQGLAVAIAGGLVSLGLLDLLRRATRFRGARTSGVAA</sequence>
<keyword evidence="8" id="KW-0067">ATP-binding</keyword>
<evidence type="ECO:0000313" key="18">
    <source>
        <dbReference type="Proteomes" id="UP000676409"/>
    </source>
</evidence>
<feature type="domain" description="Cation-transporting P-type ATPase N-terminal" evidence="16">
    <location>
        <begin position="2"/>
        <end position="62"/>
    </location>
</feature>
<evidence type="ECO:0000256" key="1">
    <source>
        <dbReference type="ARBA" id="ARBA00004127"/>
    </source>
</evidence>
<name>A0A975G335_9CAUL</name>
<evidence type="ECO:0000256" key="15">
    <source>
        <dbReference type="SAM" id="Phobius"/>
    </source>
</evidence>
<evidence type="ECO:0000256" key="13">
    <source>
        <dbReference type="ARBA" id="ARBA00023136"/>
    </source>
</evidence>
<keyword evidence="9" id="KW-1278">Translocase</keyword>
<evidence type="ECO:0000256" key="8">
    <source>
        <dbReference type="ARBA" id="ARBA00022840"/>
    </source>
</evidence>
<evidence type="ECO:0000256" key="2">
    <source>
        <dbReference type="ARBA" id="ARBA00012517"/>
    </source>
</evidence>
<evidence type="ECO:0000256" key="14">
    <source>
        <dbReference type="ARBA" id="ARBA00049289"/>
    </source>
</evidence>
<dbReference type="PANTHER" id="PTHR42861">
    <property type="entry name" value="CALCIUM-TRANSPORTING ATPASE"/>
    <property type="match status" value="1"/>
</dbReference>
<proteinExistence type="predicted"/>
<keyword evidence="5" id="KW-0479">Metal-binding</keyword>
<dbReference type="InterPro" id="IPR004014">
    <property type="entry name" value="ATPase_P-typ_cation-transptr_N"/>
</dbReference>
<keyword evidence="12" id="KW-0406">Ion transport</keyword>
<feature type="transmembrane region" description="Helical" evidence="15">
    <location>
        <begin position="658"/>
        <end position="681"/>
    </location>
</feature>
<protein>
    <recommendedName>
        <fullName evidence="2">P-type Cu(+) transporter</fullName>
        <ecNumber evidence="2">7.2.2.8</ecNumber>
    </recommendedName>
</protein>
<evidence type="ECO:0000256" key="5">
    <source>
        <dbReference type="ARBA" id="ARBA00022723"/>
    </source>
</evidence>
<dbReference type="EC" id="7.2.2.8" evidence="2"/>
<dbReference type="InterPro" id="IPR059000">
    <property type="entry name" value="ATPase_P-type_domA"/>
</dbReference>
<dbReference type="Gene3D" id="3.40.50.1000">
    <property type="entry name" value="HAD superfamily/HAD-like"/>
    <property type="match status" value="1"/>
</dbReference>
<feature type="transmembrane region" description="Helical" evidence="15">
    <location>
        <begin position="229"/>
        <end position="251"/>
    </location>
</feature>
<reference evidence="17" key="1">
    <citation type="submission" date="2021-04" db="EMBL/GenBank/DDBJ databases">
        <title>The complete genome sequence of Caulobacter sp. S6.</title>
        <authorList>
            <person name="Tang Y."/>
            <person name="Ouyang W."/>
            <person name="Liu Q."/>
            <person name="Huang B."/>
            <person name="Guo Z."/>
            <person name="Lei P."/>
        </authorList>
    </citation>
    <scope>NUCLEOTIDE SEQUENCE</scope>
    <source>
        <strain evidence="17">S6</strain>
    </source>
</reference>
<keyword evidence="18" id="KW-1185">Reference proteome</keyword>
<evidence type="ECO:0000256" key="9">
    <source>
        <dbReference type="ARBA" id="ARBA00022967"/>
    </source>
</evidence>
<keyword evidence="7" id="KW-0187">Copper transport</keyword>
<dbReference type="SFLD" id="SFLDG00002">
    <property type="entry name" value="C1.7:_P-type_atpase_like"/>
    <property type="match status" value="1"/>
</dbReference>
<evidence type="ECO:0000256" key="3">
    <source>
        <dbReference type="ARBA" id="ARBA00022448"/>
    </source>
</evidence>
<dbReference type="Gene3D" id="2.70.150.10">
    <property type="entry name" value="Calcium-transporting ATPase, cytoplasmic transduction domain A"/>
    <property type="match status" value="1"/>
</dbReference>
<comment type="catalytic activity">
    <reaction evidence="14">
        <text>Cu(+)(in) + ATP + H2O = Cu(+)(out) + ADP + phosphate + H(+)</text>
        <dbReference type="Rhea" id="RHEA:25792"/>
        <dbReference type="ChEBI" id="CHEBI:15377"/>
        <dbReference type="ChEBI" id="CHEBI:15378"/>
        <dbReference type="ChEBI" id="CHEBI:30616"/>
        <dbReference type="ChEBI" id="CHEBI:43474"/>
        <dbReference type="ChEBI" id="CHEBI:49552"/>
        <dbReference type="ChEBI" id="CHEBI:456216"/>
        <dbReference type="EC" id="7.2.2.8"/>
    </reaction>
</comment>
<feature type="transmembrane region" description="Helical" evidence="15">
    <location>
        <begin position="739"/>
        <end position="760"/>
    </location>
</feature>
<dbReference type="Pfam" id="PF00702">
    <property type="entry name" value="Hydrolase"/>
    <property type="match status" value="1"/>
</dbReference>
<keyword evidence="6" id="KW-0547">Nucleotide-binding</keyword>
<dbReference type="Pfam" id="PF00122">
    <property type="entry name" value="E1-E2_ATPase"/>
    <property type="match status" value="1"/>
</dbReference>
<evidence type="ECO:0000259" key="16">
    <source>
        <dbReference type="SMART" id="SM00831"/>
    </source>
</evidence>
<dbReference type="InterPro" id="IPR023299">
    <property type="entry name" value="ATPase_P-typ_cyto_dom_N"/>
</dbReference>
<dbReference type="Proteomes" id="UP000676409">
    <property type="component" value="Chromosome"/>
</dbReference>
<dbReference type="Pfam" id="PF00690">
    <property type="entry name" value="Cation_ATPase_N"/>
    <property type="match status" value="1"/>
</dbReference>
<dbReference type="Pfam" id="PF00689">
    <property type="entry name" value="Cation_ATPase_C"/>
    <property type="match status" value="1"/>
</dbReference>
<feature type="transmembrane region" description="Helical" evidence="15">
    <location>
        <begin position="66"/>
        <end position="85"/>
    </location>
</feature>
<evidence type="ECO:0000256" key="6">
    <source>
        <dbReference type="ARBA" id="ARBA00022741"/>
    </source>
</evidence>
<dbReference type="GO" id="GO:0046872">
    <property type="term" value="F:metal ion binding"/>
    <property type="evidence" value="ECO:0007669"/>
    <property type="project" value="UniProtKB-KW"/>
</dbReference>
<evidence type="ECO:0000256" key="4">
    <source>
        <dbReference type="ARBA" id="ARBA00022692"/>
    </source>
</evidence>
<dbReference type="InterPro" id="IPR036412">
    <property type="entry name" value="HAD-like_sf"/>
</dbReference>
<accession>A0A975G335</accession>
<dbReference type="Gene3D" id="3.40.1110.10">
    <property type="entry name" value="Calcium-transporting ATPase, cytoplasmic domain N"/>
    <property type="match status" value="1"/>
</dbReference>
<feature type="transmembrane region" description="Helical" evidence="15">
    <location>
        <begin position="274"/>
        <end position="290"/>
    </location>
</feature>
<dbReference type="PROSITE" id="PS00154">
    <property type="entry name" value="ATPASE_E1_E2"/>
    <property type="match status" value="1"/>
</dbReference>
<dbReference type="InterPro" id="IPR006068">
    <property type="entry name" value="ATPase_P-typ_cation-transptr_C"/>
</dbReference>
<dbReference type="GO" id="GO:0140581">
    <property type="term" value="F:P-type monovalent copper transporter activity"/>
    <property type="evidence" value="ECO:0007669"/>
    <property type="project" value="UniProtKB-EC"/>
</dbReference>
<dbReference type="FunFam" id="3.40.50.1000:FF:000144">
    <property type="entry name" value="copper-transporting ATPase 1 isoform X2"/>
    <property type="match status" value="1"/>
</dbReference>
<keyword evidence="10 15" id="KW-1133">Transmembrane helix</keyword>
<keyword evidence="11" id="KW-0186">Copper</keyword>
<dbReference type="SFLD" id="SFLDF00027">
    <property type="entry name" value="p-type_atpase"/>
    <property type="match status" value="1"/>
</dbReference>
<dbReference type="EMBL" id="CP073078">
    <property type="protein sequence ID" value="QUD89649.1"/>
    <property type="molecule type" value="Genomic_DNA"/>
</dbReference>
<evidence type="ECO:0000256" key="11">
    <source>
        <dbReference type="ARBA" id="ARBA00023008"/>
    </source>
</evidence>
<dbReference type="InterPro" id="IPR001757">
    <property type="entry name" value="P_typ_ATPase"/>
</dbReference>
<dbReference type="PRINTS" id="PR00119">
    <property type="entry name" value="CATATPASE"/>
</dbReference>
<dbReference type="Gene3D" id="1.20.1110.10">
    <property type="entry name" value="Calcium-transporting ATPase, transmembrane domain"/>
    <property type="match status" value="1"/>
</dbReference>
<dbReference type="NCBIfam" id="TIGR01494">
    <property type="entry name" value="ATPase_P-type"/>
    <property type="match status" value="2"/>
</dbReference>
<dbReference type="KEGG" id="caul:KCG34_07180"/>
<feature type="transmembrane region" description="Helical" evidence="15">
    <location>
        <begin position="41"/>
        <end position="60"/>
    </location>
</feature>
<evidence type="ECO:0000256" key="7">
    <source>
        <dbReference type="ARBA" id="ARBA00022796"/>
    </source>
</evidence>
<dbReference type="InterPro" id="IPR023298">
    <property type="entry name" value="ATPase_P-typ_TM_dom_sf"/>
</dbReference>
<keyword evidence="13 15" id="KW-0472">Membrane</keyword>
<gene>
    <name evidence="17" type="ORF">KCG34_07180</name>
</gene>
<keyword evidence="4 15" id="KW-0812">Transmembrane</keyword>
<evidence type="ECO:0000313" key="17">
    <source>
        <dbReference type="EMBL" id="QUD89649.1"/>
    </source>
</evidence>
<evidence type="ECO:0000256" key="10">
    <source>
        <dbReference type="ARBA" id="ARBA00022989"/>
    </source>
</evidence>
<dbReference type="InterPro" id="IPR044492">
    <property type="entry name" value="P_typ_ATPase_HD_dom"/>
</dbReference>
<dbReference type="InterPro" id="IPR018303">
    <property type="entry name" value="ATPase_P-typ_P_site"/>
</dbReference>
<dbReference type="SMART" id="SM00831">
    <property type="entry name" value="Cation_ATPase_N"/>
    <property type="match status" value="1"/>
</dbReference>
<dbReference type="SFLD" id="SFLDS00003">
    <property type="entry name" value="Haloacid_Dehalogenase"/>
    <property type="match status" value="1"/>
</dbReference>
<feature type="transmembrane region" description="Helical" evidence="15">
    <location>
        <begin position="706"/>
        <end position="727"/>
    </location>
</feature>
<dbReference type="GO" id="GO:0016887">
    <property type="term" value="F:ATP hydrolysis activity"/>
    <property type="evidence" value="ECO:0007669"/>
    <property type="project" value="InterPro"/>
</dbReference>
<dbReference type="InterPro" id="IPR008250">
    <property type="entry name" value="ATPase_P-typ_transduc_dom_A_sf"/>
</dbReference>
<comment type="subcellular location">
    <subcellularLocation>
        <location evidence="1">Endomembrane system</location>
        <topology evidence="1">Multi-pass membrane protein</topology>
    </subcellularLocation>
</comment>